<gene>
    <name evidence="2" type="ORF">C1O12_09565</name>
</gene>
<dbReference type="EMBL" id="PNXT01000001">
    <property type="protein sequence ID" value="PTX88620.1"/>
    <property type="molecule type" value="Genomic_DNA"/>
</dbReference>
<dbReference type="GeneID" id="99705976"/>
<evidence type="ECO:0000313" key="2">
    <source>
        <dbReference type="EMBL" id="PTX88620.1"/>
    </source>
</evidence>
<dbReference type="Pfam" id="PF10908">
    <property type="entry name" value="Tlde1_dom"/>
    <property type="match status" value="1"/>
</dbReference>
<evidence type="ECO:0000313" key="3">
    <source>
        <dbReference type="Proteomes" id="UP000244004"/>
    </source>
</evidence>
<dbReference type="RefSeq" id="WP_022648196.1">
    <property type="nucleotide sequence ID" value="NZ_AP025764.1"/>
</dbReference>
<proteinExistence type="predicted"/>
<dbReference type="AlphaFoldDB" id="A0A145Q8D4"/>
<protein>
    <submittedName>
        <fullName evidence="2">DUF2778 domain-containing protein</fullName>
    </submittedName>
</protein>
<accession>A0A3S0G1W6</accession>
<sequence>MNLLQCFFHLNGGTYATLSVPGVGFFPAFSGNGDATNRAESANIPDIGPLPPGRYYILLRGLGGWYTQTKDSVNAFFTGSNRNEWFALYRDDGLINDETFVKGVRRGEFRLHPIGPSGISKGCITLYSQSDFKILASALLRTGGQQLGNYMIAHGVVQVY</sequence>
<evidence type="ECO:0000259" key="1">
    <source>
        <dbReference type="Pfam" id="PF10908"/>
    </source>
</evidence>
<dbReference type="Proteomes" id="UP000244004">
    <property type="component" value="Unassembled WGS sequence"/>
</dbReference>
<comment type="caution">
    <text evidence="2">The sequence shown here is derived from an EMBL/GenBank/DDBJ whole genome shotgun (WGS) entry which is preliminary data.</text>
</comment>
<dbReference type="InterPro" id="IPR021225">
    <property type="entry name" value="Tlde1_dom"/>
</dbReference>
<accession>A0A145Q8D4</accession>
<reference evidence="2 3" key="1">
    <citation type="submission" date="2018-01" db="EMBL/GenBank/DDBJ databases">
        <title>Geographic spread and resistance mechanisms of dominant carbapenem-resistant Enterobacter cloacae complex clones ST171 and ST78.</title>
        <authorList>
            <person name="Gomez-Simmonds A."/>
            <person name="Annavajhala M.K."/>
            <person name="Wang Z."/>
            <person name="Macesic N."/>
            <person name="Hu Y."/>
            <person name="Giddins M.J."/>
            <person name="O'Malley A."/>
            <person name="Toussaint N.C."/>
            <person name="Whittier S."/>
            <person name="Torres V.J."/>
            <person name="Uhlemann A.-C."/>
        </authorList>
    </citation>
    <scope>NUCLEOTIDE SEQUENCE [LARGE SCALE GENOMIC DNA]</scope>
    <source>
        <strain evidence="2 3">78</strain>
    </source>
</reference>
<name>A0A145Q8D4_9ENTR</name>
<organism evidence="2 3">
    <name type="scientific">Enterobacter hormaechei</name>
    <dbReference type="NCBI Taxonomy" id="158836"/>
    <lineage>
        <taxon>Bacteria</taxon>
        <taxon>Pseudomonadati</taxon>
        <taxon>Pseudomonadota</taxon>
        <taxon>Gammaproteobacteria</taxon>
        <taxon>Enterobacterales</taxon>
        <taxon>Enterobacteriaceae</taxon>
        <taxon>Enterobacter</taxon>
        <taxon>Enterobacter cloacae complex</taxon>
    </lineage>
</organism>
<feature type="domain" description="Tlde1" evidence="1">
    <location>
        <begin position="26"/>
        <end position="143"/>
    </location>
</feature>